<keyword evidence="7" id="KW-0520">NAD</keyword>
<dbReference type="InterPro" id="IPR001206">
    <property type="entry name" value="Diacylglycerol_kinase_cat_dom"/>
</dbReference>
<dbReference type="PROSITE" id="PS50146">
    <property type="entry name" value="DAGK"/>
    <property type="match status" value="1"/>
</dbReference>
<dbReference type="GO" id="GO:0003951">
    <property type="term" value="F:NAD+ kinase activity"/>
    <property type="evidence" value="ECO:0007669"/>
    <property type="project" value="InterPro"/>
</dbReference>
<keyword evidence="6" id="KW-0521">NADP</keyword>
<dbReference type="GO" id="GO:0006741">
    <property type="term" value="P:NADP+ biosynthetic process"/>
    <property type="evidence" value="ECO:0007669"/>
    <property type="project" value="InterPro"/>
</dbReference>
<keyword evidence="2" id="KW-0808">Transferase</keyword>
<keyword evidence="5" id="KW-0067">ATP-binding</keyword>
<dbReference type="OrthoDB" id="24581at2759"/>
<dbReference type="InterPro" id="IPR017438">
    <property type="entry name" value="ATP-NAD_kinase_N"/>
</dbReference>
<name>A0A8J6ATG0_9EUKA</name>
<evidence type="ECO:0000259" key="9">
    <source>
        <dbReference type="PROSITE" id="PS50146"/>
    </source>
</evidence>
<dbReference type="AlphaFoldDB" id="A0A8J6ATG0"/>
<evidence type="ECO:0000256" key="6">
    <source>
        <dbReference type="ARBA" id="ARBA00022857"/>
    </source>
</evidence>
<comment type="similarity">
    <text evidence="1">Belongs to the NAD kinase family.</text>
</comment>
<dbReference type="GO" id="GO:0005524">
    <property type="term" value="F:ATP binding"/>
    <property type="evidence" value="ECO:0007669"/>
    <property type="project" value="UniProtKB-KW"/>
</dbReference>
<reference evidence="10" key="1">
    <citation type="submission" date="2021-05" db="EMBL/GenBank/DDBJ databases">
        <title>A free-living protist that lacks canonical eukaryotic 1 DNA replication and segregation systems.</title>
        <authorList>
            <person name="Salas-Leiva D.E."/>
            <person name="Tromer E.C."/>
            <person name="Curtis B.A."/>
            <person name="Jerlstrom-Hultqvist J."/>
            <person name="Kolisko M."/>
            <person name="Yi Z."/>
            <person name="Salas-Leiva J.S."/>
            <person name="Gallot-Lavallee L."/>
            <person name="Kops G.J.P.L."/>
            <person name="Archibald J.M."/>
            <person name="Simpson A.G.B."/>
            <person name="Roger A.J."/>
        </authorList>
    </citation>
    <scope>NUCLEOTIDE SEQUENCE</scope>
    <source>
        <strain evidence="10">BICM</strain>
    </source>
</reference>
<dbReference type="InterPro" id="IPR016064">
    <property type="entry name" value="NAD/diacylglycerol_kinase_sf"/>
</dbReference>
<evidence type="ECO:0000256" key="2">
    <source>
        <dbReference type="ARBA" id="ARBA00022679"/>
    </source>
</evidence>
<evidence type="ECO:0000256" key="1">
    <source>
        <dbReference type="ARBA" id="ARBA00010995"/>
    </source>
</evidence>
<dbReference type="Pfam" id="PF20143">
    <property type="entry name" value="NAD_kinase_C"/>
    <property type="match status" value="1"/>
</dbReference>
<accession>A0A8J6ATG0</accession>
<evidence type="ECO:0000313" key="10">
    <source>
        <dbReference type="EMBL" id="KAG9391970.1"/>
    </source>
</evidence>
<evidence type="ECO:0000256" key="4">
    <source>
        <dbReference type="ARBA" id="ARBA00022777"/>
    </source>
</evidence>
<gene>
    <name evidence="10" type="ORF">J8273_6699</name>
</gene>
<feature type="region of interest" description="Disordered" evidence="8">
    <location>
        <begin position="1"/>
        <end position="31"/>
    </location>
</feature>
<dbReference type="InterPro" id="IPR002504">
    <property type="entry name" value="NADK"/>
</dbReference>
<keyword evidence="11" id="KW-1185">Reference proteome</keyword>
<organism evidence="10 11">
    <name type="scientific">Carpediemonas membranifera</name>
    <dbReference type="NCBI Taxonomy" id="201153"/>
    <lineage>
        <taxon>Eukaryota</taxon>
        <taxon>Metamonada</taxon>
        <taxon>Carpediemonas-like organisms</taxon>
        <taxon>Carpediemonas</taxon>
    </lineage>
</organism>
<keyword evidence="3" id="KW-0547">Nucleotide-binding</keyword>
<feature type="domain" description="DAGKc" evidence="9">
    <location>
        <begin position="28"/>
        <end position="101"/>
    </location>
</feature>
<dbReference type="PANTHER" id="PTHR20275:SF0">
    <property type="entry name" value="NAD KINASE"/>
    <property type="match status" value="1"/>
</dbReference>
<evidence type="ECO:0000256" key="5">
    <source>
        <dbReference type="ARBA" id="ARBA00022840"/>
    </source>
</evidence>
<dbReference type="InterPro" id="IPR017437">
    <property type="entry name" value="ATP-NAD_kinase_PpnK-typ_C"/>
</dbReference>
<dbReference type="Pfam" id="PF01513">
    <property type="entry name" value="NAD_kinase"/>
    <property type="match status" value="1"/>
</dbReference>
<keyword evidence="4 10" id="KW-0418">Kinase</keyword>
<evidence type="ECO:0000256" key="3">
    <source>
        <dbReference type="ARBA" id="ARBA00022741"/>
    </source>
</evidence>
<dbReference type="Gene3D" id="2.60.200.30">
    <property type="entry name" value="Probable inorganic polyphosphate/atp-NAD kinase, domain 2"/>
    <property type="match status" value="1"/>
</dbReference>
<dbReference type="HAMAP" id="MF_00361">
    <property type="entry name" value="NAD_kinase"/>
    <property type="match status" value="1"/>
</dbReference>
<dbReference type="GO" id="GO:0019674">
    <property type="term" value="P:NAD+ metabolic process"/>
    <property type="evidence" value="ECO:0007669"/>
    <property type="project" value="InterPro"/>
</dbReference>
<dbReference type="FunFam" id="2.60.200.30:FF:000009">
    <property type="entry name" value="Poly(P)/ATP NAD kinase"/>
    <property type="match status" value="1"/>
</dbReference>
<dbReference type="SUPFAM" id="SSF111331">
    <property type="entry name" value="NAD kinase/diacylglycerol kinase-like"/>
    <property type="match status" value="1"/>
</dbReference>
<proteinExistence type="inferred from homology"/>
<sequence length="335" mass="36444">MPSSDDESNKKESNNHTKSRLLTREPMPPPQRVLVVRKPGDATADRLFEQIHEAFENSGITTVVDSSVADRCPSEVEVCSAEDLSEVDLDLVITLGGDGTLLYVCSMFHETIPPVLSFNVGSLGFLTPFTADEVDEVIQSVTKGEMDVLERVRFTATVYHDGKPTSSFQVMNEVAVDRGYSAFLTQLECTCDGDSLTTVDGDGIIIATATGSTAYNLSAGGSVVHPAIPVMVFTPICPHSLSFRPITLPVDALLSVSVPKGSSSTAWANIDGRYRIELQVGDSIDVIRSPYPLYTVSRRGGSNDWFTSLRSCLNWNVRIRQKAMQTGFTGRLNPE</sequence>
<dbReference type="Proteomes" id="UP000717585">
    <property type="component" value="Unassembled WGS sequence"/>
</dbReference>
<comment type="caution">
    <text evidence="10">The sequence shown here is derived from an EMBL/GenBank/DDBJ whole genome shotgun (WGS) entry which is preliminary data.</text>
</comment>
<dbReference type="Gene3D" id="3.40.50.10330">
    <property type="entry name" value="Probable inorganic polyphosphate/atp-NAD kinase, domain 1"/>
    <property type="match status" value="1"/>
</dbReference>
<evidence type="ECO:0000256" key="8">
    <source>
        <dbReference type="SAM" id="MobiDB-lite"/>
    </source>
</evidence>
<evidence type="ECO:0000313" key="11">
    <source>
        <dbReference type="Proteomes" id="UP000717585"/>
    </source>
</evidence>
<dbReference type="PANTHER" id="PTHR20275">
    <property type="entry name" value="NAD KINASE"/>
    <property type="match status" value="1"/>
</dbReference>
<protein>
    <submittedName>
        <fullName evidence="10">Inorganic polyphosphate/ATP-NAD kinase</fullName>
    </submittedName>
</protein>
<evidence type="ECO:0000256" key="7">
    <source>
        <dbReference type="ARBA" id="ARBA00023027"/>
    </source>
</evidence>
<dbReference type="EMBL" id="JAHDYR010000041">
    <property type="protein sequence ID" value="KAG9391970.1"/>
    <property type="molecule type" value="Genomic_DNA"/>
</dbReference>